<evidence type="ECO:0000256" key="7">
    <source>
        <dbReference type="SAM" id="MobiDB-lite"/>
    </source>
</evidence>
<dbReference type="Gene3D" id="3.80.10.10">
    <property type="entry name" value="Ribonuclease Inhibitor"/>
    <property type="match status" value="1"/>
</dbReference>
<evidence type="ECO:0000256" key="2">
    <source>
        <dbReference type="ARBA" id="ARBA00022525"/>
    </source>
</evidence>
<feature type="compositionally biased region" description="Low complexity" evidence="7">
    <location>
        <begin position="51"/>
        <end position="63"/>
    </location>
</feature>
<evidence type="ECO:0000256" key="4">
    <source>
        <dbReference type="ARBA" id="ARBA00022729"/>
    </source>
</evidence>
<comment type="caution">
    <text evidence="13">The sequence shown here is derived from an EMBL/GenBank/DDBJ whole genome shotgun (WGS) entry which is preliminary data.</text>
</comment>
<feature type="compositionally biased region" description="Polar residues" evidence="7">
    <location>
        <begin position="68"/>
        <end position="83"/>
    </location>
</feature>
<protein>
    <submittedName>
        <fullName evidence="13">LPXTG cell wall anchor domain-containing protein</fullName>
    </submittedName>
</protein>
<dbReference type="NCBIfam" id="TIGR01167">
    <property type="entry name" value="LPXTG_anchor"/>
    <property type="match status" value="1"/>
</dbReference>
<feature type="compositionally biased region" description="Basic and acidic residues" evidence="7">
    <location>
        <begin position="634"/>
        <end position="649"/>
    </location>
</feature>
<feature type="region of interest" description="Disordered" evidence="7">
    <location>
        <begin position="49"/>
        <end position="103"/>
    </location>
</feature>
<name>A0A7V7GMZ3_ENTFC</name>
<keyword evidence="8" id="KW-0472">Membrane</keyword>
<dbReference type="InterPro" id="IPR054360">
    <property type="entry name" value="InlK_D2"/>
</dbReference>
<dbReference type="EMBL" id="QOVC01000005">
    <property type="protein sequence ID" value="KAA0690671.1"/>
    <property type="molecule type" value="Genomic_DNA"/>
</dbReference>
<evidence type="ECO:0000259" key="10">
    <source>
        <dbReference type="Pfam" id="PF00746"/>
    </source>
</evidence>
<evidence type="ECO:0000259" key="11">
    <source>
        <dbReference type="Pfam" id="PF06458"/>
    </source>
</evidence>
<keyword evidence="1" id="KW-0134">Cell wall</keyword>
<keyword evidence="3" id="KW-0433">Leucine-rich repeat</keyword>
<feature type="domain" description="MucBP" evidence="11">
    <location>
        <begin position="498"/>
        <end position="560"/>
    </location>
</feature>
<evidence type="ECO:0000313" key="14">
    <source>
        <dbReference type="Proteomes" id="UP000448762"/>
    </source>
</evidence>
<sequence>MKKKIFGVLSLAILLNSLVLTPLIEVWAEEQKETVEQYNNEDLKSIEKTTESLSDPSNSIDSSENNKESTNGTSERTLEVSDSSDFEERIQPNATASSEVDASNSVRIAEEDLSSWLPDPILQSVVANSLGISVSEITKEKISHLETLYIYSSDANIADLTGLEYATNLSSFFMSGTNKITDFTVLTTCENLVYVYLMGANVTDDNVPNFGDNITRLNLTDASVTDAVYSKIVNMRGLESLSFESNMNITTIAPLAALPNLRELRIQTCGVSDFTVINEFPKLESLAAYGQNVGRKDEPTSILAKDLTYDQENQSFFVPFSLMPNRLTNFDGYQPPFTTSNSTSQTYFDLNGVQVSSSRLAITEDGITVFGVTQSEFESIETMEYNARFNNPAGSYAQPDGYSFYAISSGTYLHQFLINHQEAAADIIVSYIDTEGNELKPSQNISGNIGESFDATTPEYKLEIDGYTLKEVQGDATGTFSEDTQEVVYVYERSDAAPVTVRYQDSQGNQLSEPKILSGKIGLPYESEAKEITGWYVIETPSNASGIFSEEAQEVTYVYERSDAAPVTVRYQDSQGNQLSEPKILSGKIGLPYESEAKEITGWYVIETPSNASGFFSEEVQEVVYTYASQLENEEKNNLETDVSEKNDENESENNYQDKENKQSGETTDRENSSDGKLPNTGEKKSSQRVMIGIGLLFVLFTLVVIGERKKSKRE</sequence>
<keyword evidence="4 9" id="KW-0732">Signal</keyword>
<proteinExistence type="predicted"/>
<dbReference type="PANTHER" id="PTHR46652:SF3">
    <property type="entry name" value="LEUCINE-RICH REPEAT-CONTAINING PROTEIN 9"/>
    <property type="match status" value="1"/>
</dbReference>
<dbReference type="InterPro" id="IPR050836">
    <property type="entry name" value="SDS22/Internalin_LRR"/>
</dbReference>
<keyword evidence="2" id="KW-0964">Secreted</keyword>
<dbReference type="Pfam" id="PF22122">
    <property type="entry name" value="InlK_D2"/>
    <property type="match status" value="1"/>
</dbReference>
<evidence type="ECO:0000256" key="9">
    <source>
        <dbReference type="SAM" id="SignalP"/>
    </source>
</evidence>
<dbReference type="RefSeq" id="WP_149558122.1">
    <property type="nucleotide sequence ID" value="NZ_JADBBV010000006.1"/>
</dbReference>
<evidence type="ECO:0000259" key="12">
    <source>
        <dbReference type="Pfam" id="PF22122"/>
    </source>
</evidence>
<dbReference type="Gene3D" id="3.10.20.320">
    <property type="entry name" value="Putative peptidoglycan bound protein (lpxtg motif)"/>
    <property type="match status" value="3"/>
</dbReference>
<feature type="domain" description="Internalin K" evidence="12">
    <location>
        <begin position="307"/>
        <end position="417"/>
    </location>
</feature>
<feature type="signal peptide" evidence="9">
    <location>
        <begin position="1"/>
        <end position="28"/>
    </location>
</feature>
<feature type="domain" description="MucBP" evidence="11">
    <location>
        <begin position="427"/>
        <end position="492"/>
    </location>
</feature>
<keyword evidence="6" id="KW-0572">Peptidoglycan-anchor</keyword>
<dbReference type="SUPFAM" id="SSF52058">
    <property type="entry name" value="L domain-like"/>
    <property type="match status" value="1"/>
</dbReference>
<feature type="transmembrane region" description="Helical" evidence="8">
    <location>
        <begin position="690"/>
        <end position="707"/>
    </location>
</feature>
<dbReference type="Proteomes" id="UP000448762">
    <property type="component" value="Unassembled WGS sequence"/>
</dbReference>
<evidence type="ECO:0000313" key="13">
    <source>
        <dbReference type="EMBL" id="KAA0690671.1"/>
    </source>
</evidence>
<feature type="compositionally biased region" description="Basic and acidic residues" evidence="7">
    <location>
        <begin position="656"/>
        <end position="674"/>
    </location>
</feature>
<dbReference type="Gene3D" id="2.60.40.3890">
    <property type="match status" value="1"/>
</dbReference>
<evidence type="ECO:0000256" key="3">
    <source>
        <dbReference type="ARBA" id="ARBA00022614"/>
    </source>
</evidence>
<dbReference type="InterPro" id="IPR019931">
    <property type="entry name" value="LPXTG_anchor"/>
</dbReference>
<feature type="compositionally biased region" description="Polar residues" evidence="7">
    <location>
        <begin position="92"/>
        <end position="103"/>
    </location>
</feature>
<evidence type="ECO:0000256" key="6">
    <source>
        <dbReference type="ARBA" id="ARBA00023088"/>
    </source>
</evidence>
<reference evidence="13 14" key="1">
    <citation type="submission" date="2018-07" db="EMBL/GenBank/DDBJ databases">
        <title>High quality draft genome sequencing of Enterococcus faecium exhibiting probiotic potential isolated from mucus of freshwater fish.</title>
        <authorList>
            <person name="El-Jeni R."/>
            <person name="Ghedira K."/>
            <person name="Abdelhak S."/>
            <person name="El-Bour M."/>
            <person name="Bouhaouala-Zahar B."/>
        </authorList>
    </citation>
    <scope>NUCLEOTIDE SEQUENCE [LARGE SCALE GENOMIC DNA]</scope>
    <source>
        <strain evidence="13 14">R.A73</strain>
    </source>
</reference>
<dbReference type="AlphaFoldDB" id="A0A7V7GMZ3"/>
<evidence type="ECO:0000256" key="8">
    <source>
        <dbReference type="SAM" id="Phobius"/>
    </source>
</evidence>
<dbReference type="InterPro" id="IPR009459">
    <property type="entry name" value="MucBP_dom"/>
</dbReference>
<organism evidence="13 14">
    <name type="scientific">Enterococcus faecium</name>
    <name type="common">Streptococcus faecium</name>
    <dbReference type="NCBI Taxonomy" id="1352"/>
    <lineage>
        <taxon>Bacteria</taxon>
        <taxon>Bacillati</taxon>
        <taxon>Bacillota</taxon>
        <taxon>Bacilli</taxon>
        <taxon>Lactobacillales</taxon>
        <taxon>Enterococcaceae</taxon>
        <taxon>Enterococcus</taxon>
    </lineage>
</organism>
<dbReference type="Pfam" id="PF06458">
    <property type="entry name" value="MucBP"/>
    <property type="match status" value="3"/>
</dbReference>
<accession>A0A7V7GMZ3</accession>
<feature type="domain" description="MucBP" evidence="11">
    <location>
        <begin position="566"/>
        <end position="627"/>
    </location>
</feature>
<keyword evidence="8" id="KW-1133">Transmembrane helix</keyword>
<feature type="domain" description="Gram-positive cocci surface proteins LPxTG" evidence="10">
    <location>
        <begin position="671"/>
        <end position="713"/>
    </location>
</feature>
<dbReference type="PANTHER" id="PTHR46652">
    <property type="entry name" value="LEUCINE-RICH REPEAT AND IQ DOMAIN-CONTAINING PROTEIN 1-RELATED"/>
    <property type="match status" value="1"/>
</dbReference>
<evidence type="ECO:0000256" key="5">
    <source>
        <dbReference type="ARBA" id="ARBA00022737"/>
    </source>
</evidence>
<dbReference type="InterPro" id="IPR032675">
    <property type="entry name" value="LRR_dom_sf"/>
</dbReference>
<feature type="chain" id="PRO_5031421868" evidence="9">
    <location>
        <begin position="29"/>
        <end position="715"/>
    </location>
</feature>
<feature type="region of interest" description="Disordered" evidence="7">
    <location>
        <begin position="634"/>
        <end position="685"/>
    </location>
</feature>
<keyword evidence="8" id="KW-0812">Transmembrane</keyword>
<dbReference type="Pfam" id="PF00746">
    <property type="entry name" value="Gram_pos_anchor"/>
    <property type="match status" value="1"/>
</dbReference>
<evidence type="ECO:0000256" key="1">
    <source>
        <dbReference type="ARBA" id="ARBA00022512"/>
    </source>
</evidence>
<keyword evidence="5" id="KW-0677">Repeat</keyword>
<gene>
    <name evidence="13" type="ORF">DTX73_07365</name>
</gene>